<feature type="transmembrane region" description="Helical" evidence="1">
    <location>
        <begin position="148"/>
        <end position="177"/>
    </location>
</feature>
<protein>
    <recommendedName>
        <fullName evidence="4">Transmembrane protein</fullName>
    </recommendedName>
</protein>
<dbReference type="InterPro" id="IPR039708">
    <property type="entry name" value="MT1774/Rv1733c-like"/>
</dbReference>
<comment type="caution">
    <text evidence="2">The sequence shown here is derived from an EMBL/GenBank/DDBJ whole genome shotgun (WGS) entry which is preliminary data.</text>
</comment>
<gene>
    <name evidence="2" type="ORF">WSS_A37921</name>
</gene>
<organism evidence="2 3">
    <name type="scientific">Rhodococcus opacus M213</name>
    <dbReference type="NCBI Taxonomy" id="1129896"/>
    <lineage>
        <taxon>Bacteria</taxon>
        <taxon>Bacillati</taxon>
        <taxon>Actinomycetota</taxon>
        <taxon>Actinomycetes</taxon>
        <taxon>Mycobacteriales</taxon>
        <taxon>Nocardiaceae</taxon>
        <taxon>Rhodococcus</taxon>
    </lineage>
</organism>
<dbReference type="Proteomes" id="UP000005951">
    <property type="component" value="Unassembled WGS sequence"/>
</dbReference>
<accession>K8XGB2</accession>
<keyword evidence="1" id="KW-1133">Transmembrane helix</keyword>
<evidence type="ECO:0000313" key="2">
    <source>
        <dbReference type="EMBL" id="EKT77347.1"/>
    </source>
</evidence>
<sequence>MMIDGETVLDRWWRLAPWSGNPLMRRSDRIESMMVLIVVAVVLMLVPVAGAVGTATHTRLTEQAQQAAANGQQVPAVLLENPRPPMGEEPTRGPTGQDQVRARWVVDGTEHTGIVDTGTGAWAGQTVTVWVDKDGNYMAAPNTATDNALGAIGAALGFLMLGTVGCGLFLIGFHWLLAKHHRSQWQREWQGLGHAPGWSVN</sequence>
<feature type="transmembrane region" description="Helical" evidence="1">
    <location>
        <begin position="33"/>
        <end position="52"/>
    </location>
</feature>
<evidence type="ECO:0008006" key="4">
    <source>
        <dbReference type="Google" id="ProtNLM"/>
    </source>
</evidence>
<dbReference type="PANTHER" id="PTHR42305">
    <property type="entry name" value="MEMBRANE PROTEIN RV1733C-RELATED"/>
    <property type="match status" value="1"/>
</dbReference>
<keyword evidence="1" id="KW-0472">Membrane</keyword>
<name>K8XGB2_RHOOP</name>
<reference evidence="2 3" key="1">
    <citation type="journal article" date="2013" name="Genome Announc.">
        <title>Draft Genome Sequence of Rhodococcus opacus Strain M213 Shows a Diverse Catabolic Potential.</title>
        <authorList>
            <person name="Pathak A."/>
            <person name="Green S.J."/>
            <person name="Ogram A."/>
            <person name="Chauhan A."/>
        </authorList>
    </citation>
    <scope>NUCLEOTIDE SEQUENCE [LARGE SCALE GENOMIC DNA]</scope>
    <source>
        <strain evidence="2 3">M213</strain>
    </source>
</reference>
<evidence type="ECO:0000256" key="1">
    <source>
        <dbReference type="SAM" id="Phobius"/>
    </source>
</evidence>
<dbReference type="EMBL" id="AJYC02000156">
    <property type="protein sequence ID" value="EKT77347.1"/>
    <property type="molecule type" value="Genomic_DNA"/>
</dbReference>
<proteinExistence type="predicted"/>
<dbReference type="AlphaFoldDB" id="K8XGB2"/>
<evidence type="ECO:0000313" key="3">
    <source>
        <dbReference type="Proteomes" id="UP000005951"/>
    </source>
</evidence>
<keyword evidence="1" id="KW-0812">Transmembrane</keyword>
<dbReference type="PANTHER" id="PTHR42305:SF1">
    <property type="entry name" value="MEMBRANE PROTEIN RV1733C-RELATED"/>
    <property type="match status" value="1"/>
</dbReference>